<sequence length="149" mass="17138">MNLIITATPDPDDVNHIRKKMMAFNAQYVDVTEIKNMSVFMDDKEGNKIAGLLGITWGNWMHIHFLWVEETLRGSGHGAKVLHAAEQEAIVRGCRSVCVDTFSFQAREFYEKQGYRLQMTLEQIPLHHRQHYLIKQLEPSPLLISEASN</sequence>
<name>A0A0M2KAX4_9GAMM</name>
<dbReference type="EMBL" id="JXNU01000003">
    <property type="protein sequence ID" value="KKF36089.1"/>
    <property type="molecule type" value="Genomic_DNA"/>
</dbReference>
<keyword evidence="2" id="KW-0560">Oxidoreductase</keyword>
<protein>
    <submittedName>
        <fullName evidence="2">Biphenyl 2,3-dioxygenase</fullName>
    </submittedName>
</protein>
<dbReference type="CDD" id="cd04301">
    <property type="entry name" value="NAT_SF"/>
    <property type="match status" value="1"/>
</dbReference>
<evidence type="ECO:0000313" key="2">
    <source>
        <dbReference type="EMBL" id="KKF36089.1"/>
    </source>
</evidence>
<dbReference type="Pfam" id="PF00583">
    <property type="entry name" value="Acetyltransf_1"/>
    <property type="match status" value="1"/>
</dbReference>
<dbReference type="Gene3D" id="3.40.630.30">
    <property type="match status" value="1"/>
</dbReference>
<gene>
    <name evidence="2" type="ORF">SY86_12700</name>
</gene>
<reference evidence="2 3" key="1">
    <citation type="submission" date="2015-01" db="EMBL/GenBank/DDBJ databases">
        <title>Erwinia tracheiphila.</title>
        <authorList>
            <person name="Shapiro L.R."/>
        </authorList>
    </citation>
    <scope>NUCLEOTIDE SEQUENCE [LARGE SCALE GENOMIC DNA]</scope>
    <source>
        <strain evidence="2 3">BuffGH</strain>
    </source>
</reference>
<dbReference type="STRING" id="65700.SY86_12700"/>
<dbReference type="GO" id="GO:0016747">
    <property type="term" value="F:acyltransferase activity, transferring groups other than amino-acyl groups"/>
    <property type="evidence" value="ECO:0007669"/>
    <property type="project" value="InterPro"/>
</dbReference>
<organism evidence="2 3">
    <name type="scientific">Erwinia tracheiphila</name>
    <dbReference type="NCBI Taxonomy" id="65700"/>
    <lineage>
        <taxon>Bacteria</taxon>
        <taxon>Pseudomonadati</taxon>
        <taxon>Pseudomonadota</taxon>
        <taxon>Gammaproteobacteria</taxon>
        <taxon>Enterobacterales</taxon>
        <taxon>Erwiniaceae</taxon>
        <taxon>Erwinia</taxon>
    </lineage>
</organism>
<accession>A0A0M2KAX4</accession>
<proteinExistence type="predicted"/>
<feature type="domain" description="N-acetyltransferase" evidence="1">
    <location>
        <begin position="1"/>
        <end position="139"/>
    </location>
</feature>
<dbReference type="Proteomes" id="UP000033924">
    <property type="component" value="Unassembled WGS sequence"/>
</dbReference>
<dbReference type="AlphaFoldDB" id="A0A0M2KAX4"/>
<dbReference type="RefSeq" id="WP_016191003.1">
    <property type="nucleotide sequence ID" value="NZ_CP089932.1"/>
</dbReference>
<keyword evidence="3" id="KW-1185">Reference proteome</keyword>
<comment type="caution">
    <text evidence="2">The sequence shown here is derived from an EMBL/GenBank/DDBJ whole genome shotgun (WGS) entry which is preliminary data.</text>
</comment>
<evidence type="ECO:0000313" key="3">
    <source>
        <dbReference type="Proteomes" id="UP000033924"/>
    </source>
</evidence>
<dbReference type="InterPro" id="IPR016181">
    <property type="entry name" value="Acyl_CoA_acyltransferase"/>
</dbReference>
<dbReference type="PATRIC" id="fig|65700.7.peg.3196"/>
<dbReference type="SUPFAM" id="SSF55729">
    <property type="entry name" value="Acyl-CoA N-acyltransferases (Nat)"/>
    <property type="match status" value="1"/>
</dbReference>
<dbReference type="PROSITE" id="PS51186">
    <property type="entry name" value="GNAT"/>
    <property type="match status" value="1"/>
</dbReference>
<dbReference type="InterPro" id="IPR000182">
    <property type="entry name" value="GNAT_dom"/>
</dbReference>
<keyword evidence="2" id="KW-0223">Dioxygenase</keyword>
<evidence type="ECO:0000259" key="1">
    <source>
        <dbReference type="PROSITE" id="PS51186"/>
    </source>
</evidence>
<dbReference type="GO" id="GO:0051213">
    <property type="term" value="F:dioxygenase activity"/>
    <property type="evidence" value="ECO:0007669"/>
    <property type="project" value="UniProtKB-KW"/>
</dbReference>